<dbReference type="AlphaFoldDB" id="A0A0R3WX33"/>
<evidence type="ECO:0000313" key="3">
    <source>
        <dbReference type="Proteomes" id="UP000274429"/>
    </source>
</evidence>
<dbReference type="EMBL" id="UYWX01006977">
    <property type="protein sequence ID" value="VDM26664.1"/>
    <property type="molecule type" value="Genomic_DNA"/>
</dbReference>
<gene>
    <name evidence="2" type="ORF">TTAC_LOCUS5308</name>
</gene>
<dbReference type="SUPFAM" id="SSF55797">
    <property type="entry name" value="PR-1-like"/>
    <property type="match status" value="1"/>
</dbReference>
<dbReference type="OrthoDB" id="337038at2759"/>
<accession>A0A0R3WX33</accession>
<feature type="domain" description="SCP" evidence="1">
    <location>
        <begin position="13"/>
        <end position="70"/>
    </location>
</feature>
<evidence type="ECO:0000259" key="1">
    <source>
        <dbReference type="Pfam" id="PF00188"/>
    </source>
</evidence>
<organism evidence="4">
    <name type="scientific">Hydatigena taeniaeformis</name>
    <name type="common">Feline tapeworm</name>
    <name type="synonym">Taenia taeniaeformis</name>
    <dbReference type="NCBI Taxonomy" id="6205"/>
    <lineage>
        <taxon>Eukaryota</taxon>
        <taxon>Metazoa</taxon>
        <taxon>Spiralia</taxon>
        <taxon>Lophotrochozoa</taxon>
        <taxon>Platyhelminthes</taxon>
        <taxon>Cestoda</taxon>
        <taxon>Eucestoda</taxon>
        <taxon>Cyclophyllidea</taxon>
        <taxon>Taeniidae</taxon>
        <taxon>Hydatigera</taxon>
    </lineage>
</organism>
<name>A0A0R3WX33_HYDTA</name>
<dbReference type="Pfam" id="PF00188">
    <property type="entry name" value="CAP"/>
    <property type="match status" value="1"/>
</dbReference>
<reference evidence="4" key="1">
    <citation type="submission" date="2017-02" db="UniProtKB">
        <authorList>
            <consortium name="WormBaseParasite"/>
        </authorList>
    </citation>
    <scope>IDENTIFICATION</scope>
</reference>
<dbReference type="Proteomes" id="UP000274429">
    <property type="component" value="Unassembled WGS sequence"/>
</dbReference>
<protein>
    <submittedName>
        <fullName evidence="4">SCP domain-containing protein</fullName>
    </submittedName>
</protein>
<reference evidence="2 3" key="2">
    <citation type="submission" date="2018-11" db="EMBL/GenBank/DDBJ databases">
        <authorList>
            <consortium name="Pathogen Informatics"/>
        </authorList>
    </citation>
    <scope>NUCLEOTIDE SEQUENCE [LARGE SCALE GENOMIC DNA]</scope>
</reference>
<keyword evidence="3" id="KW-1185">Reference proteome</keyword>
<proteinExistence type="predicted"/>
<dbReference type="InterPro" id="IPR014044">
    <property type="entry name" value="CAP_dom"/>
</dbReference>
<evidence type="ECO:0000313" key="4">
    <source>
        <dbReference type="WBParaSite" id="TTAC_0000532301-mRNA-1"/>
    </source>
</evidence>
<evidence type="ECO:0000313" key="2">
    <source>
        <dbReference type="EMBL" id="VDM26664.1"/>
    </source>
</evidence>
<dbReference type="InterPro" id="IPR035940">
    <property type="entry name" value="CAP_sf"/>
</dbReference>
<dbReference type="Gene3D" id="3.40.33.10">
    <property type="entry name" value="CAP"/>
    <property type="match status" value="1"/>
</dbReference>
<sequence length="94" mass="10803">MAVNAELNEESLFAHNYLRERHGCPPLEYDEELAKSSQAFANKLANSSRLHYYYPTEYGENVAYRVRSRDANLTGRLSVFHFVALVNHLKVVSI</sequence>
<dbReference type="WBParaSite" id="TTAC_0000532301-mRNA-1">
    <property type="protein sequence ID" value="TTAC_0000532301-mRNA-1"/>
    <property type="gene ID" value="TTAC_0000532301"/>
</dbReference>